<organism evidence="2 3">
    <name type="scientific">Astyanax mexicanus</name>
    <name type="common">Blind cave fish</name>
    <name type="synonym">Astyanax fasciatus mexicanus</name>
    <dbReference type="NCBI Taxonomy" id="7994"/>
    <lineage>
        <taxon>Eukaryota</taxon>
        <taxon>Metazoa</taxon>
        <taxon>Chordata</taxon>
        <taxon>Craniata</taxon>
        <taxon>Vertebrata</taxon>
        <taxon>Euteleostomi</taxon>
        <taxon>Actinopterygii</taxon>
        <taxon>Neopterygii</taxon>
        <taxon>Teleostei</taxon>
        <taxon>Ostariophysi</taxon>
        <taxon>Characiformes</taxon>
        <taxon>Characoidei</taxon>
        <taxon>Acestrorhamphidae</taxon>
        <taxon>Acestrorhamphinae</taxon>
        <taxon>Astyanax</taxon>
    </lineage>
</organism>
<dbReference type="Ensembl" id="ENSAMXT00000039194.1">
    <property type="protein sequence ID" value="ENSAMXP00000034612.1"/>
    <property type="gene ID" value="ENSAMXG00000032127.1"/>
</dbReference>
<protein>
    <submittedName>
        <fullName evidence="2">Uncharacterized protein</fullName>
    </submittedName>
</protein>
<keyword evidence="1" id="KW-0732">Signal</keyword>
<sequence length="71" mass="8048">MDFSDIMLLLVLCCLWITPSSFALEFKYHNSVQVGQYLTEVSRNYSDITYLHSIGQSVEALTAVCWSPKAL</sequence>
<evidence type="ECO:0000256" key="1">
    <source>
        <dbReference type="SAM" id="SignalP"/>
    </source>
</evidence>
<proteinExistence type="predicted"/>
<dbReference type="AlphaFoldDB" id="A0A3B1IX12"/>
<feature type="chain" id="PRO_5045628256" evidence="1">
    <location>
        <begin position="24"/>
        <end position="71"/>
    </location>
</feature>
<dbReference type="InParanoid" id="A0A3B1IX12"/>
<reference evidence="3" key="1">
    <citation type="submission" date="2013-03" db="EMBL/GenBank/DDBJ databases">
        <authorList>
            <person name="Jeffery W."/>
            <person name="Warren W."/>
            <person name="Wilson R.K."/>
        </authorList>
    </citation>
    <scope>NUCLEOTIDE SEQUENCE</scope>
    <source>
        <strain evidence="3">female</strain>
    </source>
</reference>
<dbReference type="Bgee" id="ENSAMXG00000032127">
    <property type="expression patterns" value="Expressed in bone element and 10 other cell types or tissues"/>
</dbReference>
<dbReference type="Proteomes" id="UP000018467">
    <property type="component" value="Unassembled WGS sequence"/>
</dbReference>
<name>A0A3B1IX12_ASTMX</name>
<feature type="signal peptide" evidence="1">
    <location>
        <begin position="1"/>
        <end position="23"/>
    </location>
</feature>
<keyword evidence="3" id="KW-1185">Reference proteome</keyword>
<evidence type="ECO:0000313" key="2">
    <source>
        <dbReference type="Ensembl" id="ENSAMXP00000034612.1"/>
    </source>
</evidence>
<reference evidence="2" key="4">
    <citation type="submission" date="2025-09" db="UniProtKB">
        <authorList>
            <consortium name="Ensembl"/>
        </authorList>
    </citation>
    <scope>IDENTIFICATION</scope>
</reference>
<reference evidence="2" key="3">
    <citation type="submission" date="2025-08" db="UniProtKB">
        <authorList>
            <consortium name="Ensembl"/>
        </authorList>
    </citation>
    <scope>IDENTIFICATION</scope>
</reference>
<reference evidence="3" key="2">
    <citation type="journal article" date="2014" name="Nat. Commun.">
        <title>The cavefish genome reveals candidate genes for eye loss.</title>
        <authorList>
            <person name="McGaugh S.E."/>
            <person name="Gross J.B."/>
            <person name="Aken B."/>
            <person name="Blin M."/>
            <person name="Borowsky R."/>
            <person name="Chalopin D."/>
            <person name="Hinaux H."/>
            <person name="Jeffery W.R."/>
            <person name="Keene A."/>
            <person name="Ma L."/>
            <person name="Minx P."/>
            <person name="Murphy D."/>
            <person name="O'Quin K.E."/>
            <person name="Retaux S."/>
            <person name="Rohner N."/>
            <person name="Searle S.M."/>
            <person name="Stahl B.A."/>
            <person name="Tabin C."/>
            <person name="Volff J.N."/>
            <person name="Yoshizawa M."/>
            <person name="Warren W.C."/>
        </authorList>
    </citation>
    <scope>NUCLEOTIDE SEQUENCE [LARGE SCALE GENOMIC DNA]</scope>
    <source>
        <strain evidence="3">female</strain>
    </source>
</reference>
<evidence type="ECO:0000313" key="3">
    <source>
        <dbReference type="Proteomes" id="UP000018467"/>
    </source>
</evidence>
<accession>A0A3B1IX12</accession>